<evidence type="ECO:0000256" key="1">
    <source>
        <dbReference type="ARBA" id="ARBA00001946"/>
    </source>
</evidence>
<protein>
    <recommendedName>
        <fullName evidence="3">FAD:protein FMN transferase</fullName>
        <ecNumber evidence="2">2.7.1.180</ecNumber>
    </recommendedName>
    <alternativeName>
        <fullName evidence="9">Flavin transferase</fullName>
    </alternativeName>
</protein>
<sequence>MSDIAIRESPPPDALRAVQVAPDVAEWDVWSTRARIVVRQPELLGPAVEVARGLLDDVDRAASRFREDSEVVALERGAGPTAVSPLLAELVRASLDAAQETDGDVDPCLAGAMREIGYDRDFALLAGGSDLTRLPVVSRRPLSTRRLRTPQGHDVTVARELGWRDVRLHDGSLSVPAGLGLDLGATAKAFASDRIALAIASGLGTGVLVSLGGDIATAGPGPEGGWRIRVSDGPTQPETSIALPAGHAVATSSTLRRTWVQDGRLRHHIIDPRTGLPAQPVWRTVTVAAPTCVRANTLTTAAVVRGERAPAWLRSLGVPARMVGADGQVVTLGDWPAEARSAR</sequence>
<dbReference type="Gene3D" id="3.10.520.10">
    <property type="entry name" value="ApbE-like domains"/>
    <property type="match status" value="1"/>
</dbReference>
<name>A0ABN2QRM3_9ACTN</name>
<accession>A0ABN2QRM3</accession>
<evidence type="ECO:0000256" key="7">
    <source>
        <dbReference type="ARBA" id="ARBA00022827"/>
    </source>
</evidence>
<dbReference type="InterPro" id="IPR003374">
    <property type="entry name" value="ApbE-like_sf"/>
</dbReference>
<reference evidence="11 12" key="1">
    <citation type="journal article" date="2019" name="Int. J. Syst. Evol. Microbiol.">
        <title>The Global Catalogue of Microorganisms (GCM) 10K type strain sequencing project: providing services to taxonomists for standard genome sequencing and annotation.</title>
        <authorList>
            <consortium name="The Broad Institute Genomics Platform"/>
            <consortium name="The Broad Institute Genome Sequencing Center for Infectious Disease"/>
            <person name="Wu L."/>
            <person name="Ma J."/>
        </authorList>
    </citation>
    <scope>NUCLEOTIDE SEQUENCE [LARGE SCALE GENOMIC DNA]</scope>
    <source>
        <strain evidence="11 12">JCM 15309</strain>
    </source>
</reference>
<evidence type="ECO:0000256" key="10">
    <source>
        <dbReference type="ARBA" id="ARBA00048540"/>
    </source>
</evidence>
<evidence type="ECO:0000256" key="3">
    <source>
        <dbReference type="ARBA" id="ARBA00016337"/>
    </source>
</evidence>
<dbReference type="Pfam" id="PF02424">
    <property type="entry name" value="ApbE"/>
    <property type="match status" value="1"/>
</dbReference>
<dbReference type="GO" id="GO:0016740">
    <property type="term" value="F:transferase activity"/>
    <property type="evidence" value="ECO:0007669"/>
    <property type="project" value="UniProtKB-KW"/>
</dbReference>
<comment type="cofactor">
    <cofactor evidence="1">
        <name>Mg(2+)</name>
        <dbReference type="ChEBI" id="CHEBI:18420"/>
    </cofactor>
</comment>
<evidence type="ECO:0000256" key="4">
    <source>
        <dbReference type="ARBA" id="ARBA00022630"/>
    </source>
</evidence>
<dbReference type="EMBL" id="BAAAPB010000001">
    <property type="protein sequence ID" value="GAA1957230.1"/>
    <property type="molecule type" value="Genomic_DNA"/>
</dbReference>
<organism evidence="11 12">
    <name type="scientific">Nocardioides panacihumi</name>
    <dbReference type="NCBI Taxonomy" id="400774"/>
    <lineage>
        <taxon>Bacteria</taxon>
        <taxon>Bacillati</taxon>
        <taxon>Actinomycetota</taxon>
        <taxon>Actinomycetes</taxon>
        <taxon>Propionibacteriales</taxon>
        <taxon>Nocardioidaceae</taxon>
        <taxon>Nocardioides</taxon>
    </lineage>
</organism>
<dbReference type="Proteomes" id="UP001500571">
    <property type="component" value="Unassembled WGS sequence"/>
</dbReference>
<keyword evidence="5 11" id="KW-0808">Transferase</keyword>
<keyword evidence="8" id="KW-0460">Magnesium</keyword>
<evidence type="ECO:0000256" key="9">
    <source>
        <dbReference type="ARBA" id="ARBA00031306"/>
    </source>
</evidence>
<gene>
    <name evidence="11" type="ORF">GCM10009798_15780</name>
</gene>
<comment type="catalytic activity">
    <reaction evidence="10">
        <text>L-threonyl-[protein] + FAD = FMN-L-threonyl-[protein] + AMP + H(+)</text>
        <dbReference type="Rhea" id="RHEA:36847"/>
        <dbReference type="Rhea" id="RHEA-COMP:11060"/>
        <dbReference type="Rhea" id="RHEA-COMP:11061"/>
        <dbReference type="ChEBI" id="CHEBI:15378"/>
        <dbReference type="ChEBI" id="CHEBI:30013"/>
        <dbReference type="ChEBI" id="CHEBI:57692"/>
        <dbReference type="ChEBI" id="CHEBI:74257"/>
        <dbReference type="ChEBI" id="CHEBI:456215"/>
        <dbReference type="EC" id="2.7.1.180"/>
    </reaction>
</comment>
<comment type="caution">
    <text evidence="11">The sequence shown here is derived from an EMBL/GenBank/DDBJ whole genome shotgun (WGS) entry which is preliminary data.</text>
</comment>
<keyword evidence="4" id="KW-0285">Flavoprotein</keyword>
<evidence type="ECO:0000256" key="8">
    <source>
        <dbReference type="ARBA" id="ARBA00022842"/>
    </source>
</evidence>
<evidence type="ECO:0000313" key="11">
    <source>
        <dbReference type="EMBL" id="GAA1957230.1"/>
    </source>
</evidence>
<evidence type="ECO:0000256" key="6">
    <source>
        <dbReference type="ARBA" id="ARBA00022723"/>
    </source>
</evidence>
<dbReference type="PANTHER" id="PTHR30040">
    <property type="entry name" value="THIAMINE BIOSYNTHESIS LIPOPROTEIN APBE"/>
    <property type="match status" value="1"/>
</dbReference>
<dbReference type="PANTHER" id="PTHR30040:SF2">
    <property type="entry name" value="FAD:PROTEIN FMN TRANSFERASE"/>
    <property type="match status" value="1"/>
</dbReference>
<dbReference type="EC" id="2.7.1.180" evidence="2"/>
<evidence type="ECO:0000256" key="2">
    <source>
        <dbReference type="ARBA" id="ARBA00011955"/>
    </source>
</evidence>
<keyword evidence="12" id="KW-1185">Reference proteome</keyword>
<keyword evidence="7" id="KW-0274">FAD</keyword>
<keyword evidence="6" id="KW-0479">Metal-binding</keyword>
<dbReference type="InterPro" id="IPR024932">
    <property type="entry name" value="ApbE"/>
</dbReference>
<evidence type="ECO:0000256" key="5">
    <source>
        <dbReference type="ARBA" id="ARBA00022679"/>
    </source>
</evidence>
<proteinExistence type="predicted"/>
<dbReference type="SUPFAM" id="SSF143631">
    <property type="entry name" value="ApbE-like"/>
    <property type="match status" value="1"/>
</dbReference>
<evidence type="ECO:0000313" key="12">
    <source>
        <dbReference type="Proteomes" id="UP001500571"/>
    </source>
</evidence>